<dbReference type="PANTHER" id="PTHR23420">
    <property type="entry name" value="ADENOSYLHOMOCYSTEINASE"/>
    <property type="match status" value="1"/>
</dbReference>
<dbReference type="Pfam" id="PF05221">
    <property type="entry name" value="AdoHcyase"/>
    <property type="match status" value="1"/>
</dbReference>
<dbReference type="InterPro" id="IPR000043">
    <property type="entry name" value="Adenosylhomocysteinase-like"/>
</dbReference>
<dbReference type="RefSeq" id="WP_379742768.1">
    <property type="nucleotide sequence ID" value="NZ_JBHSVN010000001.1"/>
</dbReference>
<keyword evidence="7" id="KW-1185">Reference proteome</keyword>
<evidence type="ECO:0000313" key="6">
    <source>
        <dbReference type="EMBL" id="MFC6892490.1"/>
    </source>
</evidence>
<dbReference type="InterPro" id="IPR042172">
    <property type="entry name" value="Adenosylhomocyst_ase-like_sf"/>
</dbReference>
<keyword evidence="4" id="KW-0520">NAD</keyword>
<comment type="similarity">
    <text evidence="2">Belongs to the adenosylhomocysteinase family.</text>
</comment>
<dbReference type="InterPro" id="IPR036291">
    <property type="entry name" value="NAD(P)-bd_dom_sf"/>
</dbReference>
<dbReference type="AlphaFoldDB" id="A0ABD5USJ5"/>
<keyword evidence="3" id="KW-0554">One-carbon metabolism</keyword>
<dbReference type="Proteomes" id="UP001596296">
    <property type="component" value="Unassembled WGS sequence"/>
</dbReference>
<feature type="domain" description="S-adenosyl-L-homocysteine hydrolase NAD binding" evidence="5">
    <location>
        <begin position="177"/>
        <end position="337"/>
    </location>
</feature>
<comment type="cofactor">
    <cofactor evidence="1">
        <name>NAD(+)</name>
        <dbReference type="ChEBI" id="CHEBI:57540"/>
    </cofactor>
</comment>
<comment type="caution">
    <text evidence="6">The sequence shown here is derived from an EMBL/GenBank/DDBJ whole genome shotgun (WGS) entry which is preliminary data.</text>
</comment>
<organism evidence="6 7">
    <name type="scientific">Halopenitus salinus</name>
    <dbReference type="NCBI Taxonomy" id="1198295"/>
    <lineage>
        <taxon>Archaea</taxon>
        <taxon>Methanobacteriati</taxon>
        <taxon>Methanobacteriota</taxon>
        <taxon>Stenosarchaea group</taxon>
        <taxon>Halobacteria</taxon>
        <taxon>Halobacteriales</taxon>
        <taxon>Haloferacaceae</taxon>
        <taxon>Halopenitus</taxon>
    </lineage>
</organism>
<evidence type="ECO:0000256" key="3">
    <source>
        <dbReference type="ARBA" id="ARBA00022563"/>
    </source>
</evidence>
<dbReference type="Pfam" id="PF00670">
    <property type="entry name" value="AdoHcyase_NAD"/>
    <property type="match status" value="1"/>
</dbReference>
<dbReference type="SMART" id="SM00996">
    <property type="entry name" value="AdoHcyase"/>
    <property type="match status" value="1"/>
</dbReference>
<evidence type="ECO:0000256" key="2">
    <source>
        <dbReference type="ARBA" id="ARBA00007122"/>
    </source>
</evidence>
<evidence type="ECO:0000259" key="5">
    <source>
        <dbReference type="SMART" id="SM00997"/>
    </source>
</evidence>
<dbReference type="Gene3D" id="3.40.50.720">
    <property type="entry name" value="NAD(P)-binding Rossmann-like Domain"/>
    <property type="match status" value="1"/>
</dbReference>
<dbReference type="InterPro" id="IPR015878">
    <property type="entry name" value="Ado_hCys_hydrolase_NAD-bd"/>
</dbReference>
<dbReference type="EMBL" id="JBHSXL010000006">
    <property type="protein sequence ID" value="MFC6892490.1"/>
    <property type="molecule type" value="Genomic_DNA"/>
</dbReference>
<evidence type="ECO:0000313" key="7">
    <source>
        <dbReference type="Proteomes" id="UP001596296"/>
    </source>
</evidence>
<dbReference type="SMART" id="SM00997">
    <property type="entry name" value="AdoHcyase_NAD"/>
    <property type="match status" value="1"/>
</dbReference>
<name>A0ABD5USJ5_9EURY</name>
<sequence>MDEPAEPDAIDRVAERAPLLSECGERFREREPFAGLTVGVSAPITPHTGLFVETVAAGDAAAVLVTGEAGTTHGDVVERLATHPRIRVRSAPGDDEGTLREERHELLSAEPDLIADDGANLIEPLCEERPAIARGVRGACEQTTGGITRIRALAEREAVPFPIYDVNGAPMKRHFDNVHGTAESSISAIASLTNALVAGSKAAVIGYGHCGGGIADKLRALGARTTVAEIDPRAALRALADGHDVAPAAEAVQDASLVITATGRPDVLGRETFEAMADGAVLASIGSEIEIDVDALAELALDRTRPEPGVERFRLPDGRTIRLLADGRVVNLASPEGAGNPIEVMDATFAVMARSLETLAEGVDLAPGLHPVPERLDREIARRKLAAMDVTIDGRTR</sequence>
<dbReference type="GO" id="GO:0006730">
    <property type="term" value="P:one-carbon metabolic process"/>
    <property type="evidence" value="ECO:0007669"/>
    <property type="project" value="UniProtKB-KW"/>
</dbReference>
<evidence type="ECO:0000256" key="4">
    <source>
        <dbReference type="ARBA" id="ARBA00023027"/>
    </source>
</evidence>
<proteinExistence type="inferred from homology"/>
<gene>
    <name evidence="6" type="ORF">ACFQE9_07685</name>
</gene>
<dbReference type="PANTHER" id="PTHR23420:SF0">
    <property type="entry name" value="ADENOSYLHOMOCYSTEINASE"/>
    <property type="match status" value="1"/>
</dbReference>
<protein>
    <submittedName>
        <fullName evidence="6">Adenosylhomocysteinase</fullName>
    </submittedName>
</protein>
<dbReference type="SUPFAM" id="SSF52283">
    <property type="entry name" value="Formate/glycerate dehydrogenase catalytic domain-like"/>
    <property type="match status" value="1"/>
</dbReference>
<accession>A0ABD5USJ5</accession>
<dbReference type="SUPFAM" id="SSF51735">
    <property type="entry name" value="NAD(P)-binding Rossmann-fold domains"/>
    <property type="match status" value="1"/>
</dbReference>
<evidence type="ECO:0000256" key="1">
    <source>
        <dbReference type="ARBA" id="ARBA00001911"/>
    </source>
</evidence>
<dbReference type="Gene3D" id="3.40.50.1480">
    <property type="entry name" value="Adenosylhomocysteinase-like"/>
    <property type="match status" value="1"/>
</dbReference>
<dbReference type="NCBIfam" id="NF004005">
    <property type="entry name" value="PRK05476.2-3"/>
    <property type="match status" value="1"/>
</dbReference>
<reference evidence="6 7" key="1">
    <citation type="journal article" date="2019" name="Int. J. Syst. Evol. Microbiol.">
        <title>The Global Catalogue of Microorganisms (GCM) 10K type strain sequencing project: providing services to taxonomists for standard genome sequencing and annotation.</title>
        <authorList>
            <consortium name="The Broad Institute Genomics Platform"/>
            <consortium name="The Broad Institute Genome Sequencing Center for Infectious Disease"/>
            <person name="Wu L."/>
            <person name="Ma J."/>
        </authorList>
    </citation>
    <scope>NUCLEOTIDE SEQUENCE [LARGE SCALE GENOMIC DNA]</scope>
    <source>
        <strain evidence="6 7">SKJ47</strain>
    </source>
</reference>